<organism evidence="2 3">
    <name type="scientific">Caerostris extrusa</name>
    <name type="common">Bark spider</name>
    <name type="synonym">Caerostris bankana</name>
    <dbReference type="NCBI Taxonomy" id="172846"/>
    <lineage>
        <taxon>Eukaryota</taxon>
        <taxon>Metazoa</taxon>
        <taxon>Ecdysozoa</taxon>
        <taxon>Arthropoda</taxon>
        <taxon>Chelicerata</taxon>
        <taxon>Arachnida</taxon>
        <taxon>Araneae</taxon>
        <taxon>Araneomorphae</taxon>
        <taxon>Entelegynae</taxon>
        <taxon>Araneoidea</taxon>
        <taxon>Araneidae</taxon>
        <taxon>Caerostris</taxon>
    </lineage>
</organism>
<feature type="region of interest" description="Disordered" evidence="1">
    <location>
        <begin position="20"/>
        <end position="42"/>
    </location>
</feature>
<dbReference type="EMBL" id="BPLR01019829">
    <property type="protein sequence ID" value="GIX72252.1"/>
    <property type="molecule type" value="Genomic_DNA"/>
</dbReference>
<name>A0AAV4ML26_CAEEX</name>
<keyword evidence="3" id="KW-1185">Reference proteome</keyword>
<dbReference type="AlphaFoldDB" id="A0AAV4ML26"/>
<comment type="caution">
    <text evidence="2">The sequence shown here is derived from an EMBL/GenBank/DDBJ whole genome shotgun (WGS) entry which is preliminary data.</text>
</comment>
<evidence type="ECO:0000256" key="1">
    <source>
        <dbReference type="SAM" id="MobiDB-lite"/>
    </source>
</evidence>
<dbReference type="Proteomes" id="UP001054945">
    <property type="component" value="Unassembled WGS sequence"/>
</dbReference>
<evidence type="ECO:0000313" key="3">
    <source>
        <dbReference type="Proteomes" id="UP001054945"/>
    </source>
</evidence>
<proteinExistence type="predicted"/>
<gene>
    <name evidence="2" type="ORF">CEXT_560421</name>
</gene>
<sequence>MDLSELSDIFLRRVRYLAPSNRPAGPDNPFPPSSRQSYRSHRGSFPLSQCNLTWRENGIFSPLTFGVLVDDKLCQKYPISQNNFPHTCYPTNQKPNPPETCIYGSFRAIRYLSRASSISWAGAIDLRHQISHFLHYPDSLIAHTEALFPLSMESHVEGKWDLFPTYMSASLSSRVLFCCRLIDGGEKIGENTLAN</sequence>
<accession>A0AAV4ML26</accession>
<evidence type="ECO:0000313" key="2">
    <source>
        <dbReference type="EMBL" id="GIX72252.1"/>
    </source>
</evidence>
<reference evidence="2 3" key="1">
    <citation type="submission" date="2021-06" db="EMBL/GenBank/DDBJ databases">
        <title>Caerostris extrusa draft genome.</title>
        <authorList>
            <person name="Kono N."/>
            <person name="Arakawa K."/>
        </authorList>
    </citation>
    <scope>NUCLEOTIDE SEQUENCE [LARGE SCALE GENOMIC DNA]</scope>
</reference>
<protein>
    <submittedName>
        <fullName evidence="2">Uncharacterized protein</fullName>
    </submittedName>
</protein>